<dbReference type="Pfam" id="PF08139">
    <property type="entry name" value="LPAM_1"/>
    <property type="match status" value="1"/>
</dbReference>
<evidence type="ECO:0000256" key="1">
    <source>
        <dbReference type="ARBA" id="ARBA00017922"/>
    </source>
</evidence>
<dbReference type="EMBL" id="CP000492">
    <property type="protein sequence ID" value="ABL65681.1"/>
    <property type="molecule type" value="Genomic_DNA"/>
</dbReference>
<name>A1BH04_CHLPD</name>
<dbReference type="OrthoDB" id="5432251at2"/>
<dbReference type="Pfam" id="PF13590">
    <property type="entry name" value="DUF4136"/>
    <property type="match status" value="1"/>
</dbReference>
<evidence type="ECO:0000259" key="3">
    <source>
        <dbReference type="Pfam" id="PF13590"/>
    </source>
</evidence>
<proteinExistence type="predicted"/>
<dbReference type="Proteomes" id="UP000008701">
    <property type="component" value="Chromosome"/>
</dbReference>
<reference evidence="4 5" key="1">
    <citation type="submission" date="2006-12" db="EMBL/GenBank/DDBJ databases">
        <title>Complete sequence of Chlorobium phaeobacteroides DSM 266.</title>
        <authorList>
            <consortium name="US DOE Joint Genome Institute"/>
            <person name="Copeland A."/>
            <person name="Lucas S."/>
            <person name="Lapidus A."/>
            <person name="Barry K."/>
            <person name="Detter J.C."/>
            <person name="Glavina del Rio T."/>
            <person name="Hammon N."/>
            <person name="Israni S."/>
            <person name="Pitluck S."/>
            <person name="Goltsman E."/>
            <person name="Schmutz J."/>
            <person name="Larimer F."/>
            <person name="Land M."/>
            <person name="Hauser L."/>
            <person name="Mikhailova N."/>
            <person name="Li T."/>
            <person name="Overmann J."/>
            <person name="Bryant D.A."/>
            <person name="Richardson P."/>
        </authorList>
    </citation>
    <scope>NUCLEOTIDE SEQUENCE [LARGE SCALE GENOMIC DNA]</scope>
    <source>
        <strain evidence="4 5">DSM 266</strain>
    </source>
</reference>
<dbReference type="PROSITE" id="PS51257">
    <property type="entry name" value="PROKAR_LIPOPROTEIN"/>
    <property type="match status" value="1"/>
</dbReference>
<dbReference type="RefSeq" id="WP_011745491.1">
    <property type="nucleotide sequence ID" value="NC_008639.1"/>
</dbReference>
<accession>A1BH04</accession>
<keyword evidence="5" id="KW-1185">Reference proteome</keyword>
<organism evidence="4 5">
    <name type="scientific">Chlorobium phaeobacteroides (strain DSM 266 / SMG 266 / 2430)</name>
    <dbReference type="NCBI Taxonomy" id="290317"/>
    <lineage>
        <taxon>Bacteria</taxon>
        <taxon>Pseudomonadati</taxon>
        <taxon>Chlorobiota</taxon>
        <taxon>Chlorobiia</taxon>
        <taxon>Chlorobiales</taxon>
        <taxon>Chlorobiaceae</taxon>
        <taxon>Chlorobium/Pelodictyon group</taxon>
        <taxon>Chlorobium</taxon>
    </lineage>
</organism>
<dbReference type="HOGENOM" id="CLU_113282_0_1_10"/>
<dbReference type="AlphaFoldDB" id="A1BH04"/>
<keyword evidence="2" id="KW-0732">Signal</keyword>
<evidence type="ECO:0000313" key="4">
    <source>
        <dbReference type="EMBL" id="ABL65681.1"/>
    </source>
</evidence>
<feature type="domain" description="DUF4136" evidence="3">
    <location>
        <begin position="23"/>
        <end position="190"/>
    </location>
</feature>
<dbReference type="STRING" id="290317.Cpha266_1660"/>
<evidence type="ECO:0000313" key="5">
    <source>
        <dbReference type="Proteomes" id="UP000008701"/>
    </source>
</evidence>
<evidence type="ECO:0000256" key="2">
    <source>
        <dbReference type="ARBA" id="ARBA00022729"/>
    </source>
</evidence>
<dbReference type="KEGG" id="cph:Cpha266_1660"/>
<dbReference type="InterPro" id="IPR012640">
    <property type="entry name" value="Membr_lipoprot_lipid_attach_CS"/>
</dbReference>
<dbReference type="Gene3D" id="3.30.160.670">
    <property type="match status" value="1"/>
</dbReference>
<dbReference type="InterPro" id="IPR025411">
    <property type="entry name" value="DUF4136"/>
</dbReference>
<protein>
    <recommendedName>
        <fullName evidence="1">Type IV secretion system putative lipoprotein virB7</fullName>
    </recommendedName>
</protein>
<dbReference type="eggNOG" id="ENOG5032YB2">
    <property type="taxonomic scope" value="Bacteria"/>
</dbReference>
<sequence precursor="true">MKKYLFFLLLLMVFLAGCSDLMVFSDYDPQCNFTNYRSYRWSSSAKEKNEGDYLTQYPFVYSRITSAVDRELATKGFTLIASDEADFILNIHAHIDKRTVIRYRPQAYYPRHYSRRGGFWYDPWWSIGERESYLSSYEEETLVVDVVDARLSKLVWRGVAKGLVKQYRNADAMQADIDRTVSEILRDFPPGQGKK</sequence>
<gene>
    <name evidence="4" type="ordered locus">Cpha266_1660</name>
</gene>